<dbReference type="PANTHER" id="PTHR30269">
    <property type="entry name" value="TRANSMEMBRANE PROTEIN YFCA"/>
    <property type="match status" value="1"/>
</dbReference>
<evidence type="ECO:0000313" key="9">
    <source>
        <dbReference type="EMBL" id="SMG17492.1"/>
    </source>
</evidence>
<dbReference type="InterPro" id="IPR052017">
    <property type="entry name" value="TSUP"/>
</dbReference>
<keyword evidence="3" id="KW-0813">Transport</keyword>
<dbReference type="Proteomes" id="UP000193355">
    <property type="component" value="Unassembled WGS sequence"/>
</dbReference>
<dbReference type="AlphaFoldDB" id="A0A1X7IR86"/>
<feature type="transmembrane region" description="Helical" evidence="8">
    <location>
        <begin position="161"/>
        <end position="182"/>
    </location>
</feature>
<feature type="transmembrane region" description="Helical" evidence="8">
    <location>
        <begin position="6"/>
        <end position="34"/>
    </location>
</feature>
<reference evidence="10" key="1">
    <citation type="submission" date="2017-04" db="EMBL/GenBank/DDBJ databases">
        <authorList>
            <person name="Varghese N."/>
            <person name="Submissions S."/>
        </authorList>
    </citation>
    <scope>NUCLEOTIDE SEQUENCE [LARGE SCALE GENOMIC DNA]</scope>
    <source>
        <strain evidence="10">USBA 82</strain>
    </source>
</reference>
<dbReference type="STRING" id="561720.SAMN06275492_10463"/>
<evidence type="ECO:0000256" key="2">
    <source>
        <dbReference type="ARBA" id="ARBA00009142"/>
    </source>
</evidence>
<evidence type="ECO:0000256" key="1">
    <source>
        <dbReference type="ARBA" id="ARBA00004651"/>
    </source>
</evidence>
<organism evidence="9 10">
    <name type="scientific">Dethiosulfovibrio salsuginis</name>
    <dbReference type="NCBI Taxonomy" id="561720"/>
    <lineage>
        <taxon>Bacteria</taxon>
        <taxon>Thermotogati</taxon>
        <taxon>Synergistota</taxon>
        <taxon>Synergistia</taxon>
        <taxon>Synergistales</taxon>
        <taxon>Dethiosulfovibrionaceae</taxon>
        <taxon>Dethiosulfovibrio</taxon>
    </lineage>
</organism>
<evidence type="ECO:0000256" key="7">
    <source>
        <dbReference type="ARBA" id="ARBA00023136"/>
    </source>
</evidence>
<feature type="transmembrane region" description="Helical" evidence="8">
    <location>
        <begin position="98"/>
        <end position="115"/>
    </location>
</feature>
<comment type="subcellular location">
    <subcellularLocation>
        <location evidence="1 8">Cell membrane</location>
        <topology evidence="1 8">Multi-pass membrane protein</topology>
    </subcellularLocation>
</comment>
<evidence type="ECO:0000256" key="3">
    <source>
        <dbReference type="ARBA" id="ARBA00022448"/>
    </source>
</evidence>
<keyword evidence="7 8" id="KW-0472">Membrane</keyword>
<accession>A0A1X7IR86</accession>
<evidence type="ECO:0000313" key="10">
    <source>
        <dbReference type="Proteomes" id="UP000193355"/>
    </source>
</evidence>
<dbReference type="InterPro" id="IPR002781">
    <property type="entry name" value="TM_pro_TauE-like"/>
</dbReference>
<dbReference type="Pfam" id="PF01925">
    <property type="entry name" value="TauE"/>
    <property type="match status" value="1"/>
</dbReference>
<gene>
    <name evidence="9" type="ORF">SAMN06275492_10463</name>
</gene>
<keyword evidence="4 8" id="KW-1003">Cell membrane</keyword>
<dbReference type="PANTHER" id="PTHR30269:SF37">
    <property type="entry name" value="MEMBRANE TRANSPORTER PROTEIN"/>
    <property type="match status" value="1"/>
</dbReference>
<evidence type="ECO:0000256" key="5">
    <source>
        <dbReference type="ARBA" id="ARBA00022692"/>
    </source>
</evidence>
<keyword evidence="10" id="KW-1185">Reference proteome</keyword>
<name>A0A1X7IR86_9BACT</name>
<feature type="transmembrane region" description="Helical" evidence="8">
    <location>
        <begin position="70"/>
        <end position="91"/>
    </location>
</feature>
<proteinExistence type="inferred from homology"/>
<protein>
    <recommendedName>
        <fullName evidence="8">Probable membrane transporter protein</fullName>
    </recommendedName>
</protein>
<feature type="transmembrane region" description="Helical" evidence="8">
    <location>
        <begin position="121"/>
        <end position="140"/>
    </location>
</feature>
<feature type="transmembrane region" description="Helical" evidence="8">
    <location>
        <begin position="41"/>
        <end position="58"/>
    </location>
</feature>
<feature type="transmembrane region" description="Helical" evidence="8">
    <location>
        <begin position="219"/>
        <end position="238"/>
    </location>
</feature>
<evidence type="ECO:0000256" key="8">
    <source>
        <dbReference type="RuleBase" id="RU363041"/>
    </source>
</evidence>
<keyword evidence="5 8" id="KW-0812">Transmembrane</keyword>
<evidence type="ECO:0000256" key="6">
    <source>
        <dbReference type="ARBA" id="ARBA00022989"/>
    </source>
</evidence>
<comment type="similarity">
    <text evidence="2 8">Belongs to the 4-toluene sulfonate uptake permease (TSUP) (TC 2.A.102) family.</text>
</comment>
<dbReference type="OrthoDB" id="7843147at2"/>
<sequence length="240" mass="25763">MSSMVLGGVAILAGSVVQGCAGFAFSLVAAPFLLFFLPQQVVIPMLVLVSLGLNVMVLKDCWGSLDFRKVLPILAGGVLTLPVGIWILTALDPRSFRLFVGGFIVLVSLVMMSGWRKPLPYRLWALLPIGLVSGVLNGSLSMSGPPVVLFLSNQGVDKDEFRANLAAYFLSLNLFTIGLYLYRGVLTGQVMMVTGAYVPVLLLGTWIGIKGAKLLPERVFRKMTLLLIAATGSVMVLSNM</sequence>
<keyword evidence="6 8" id="KW-1133">Transmembrane helix</keyword>
<dbReference type="EMBL" id="FXBB01000004">
    <property type="protein sequence ID" value="SMG17492.1"/>
    <property type="molecule type" value="Genomic_DNA"/>
</dbReference>
<evidence type="ECO:0000256" key="4">
    <source>
        <dbReference type="ARBA" id="ARBA00022475"/>
    </source>
</evidence>
<dbReference type="GO" id="GO:0005886">
    <property type="term" value="C:plasma membrane"/>
    <property type="evidence" value="ECO:0007669"/>
    <property type="project" value="UniProtKB-SubCell"/>
</dbReference>
<feature type="transmembrane region" description="Helical" evidence="8">
    <location>
        <begin position="188"/>
        <end position="207"/>
    </location>
</feature>